<keyword evidence="2" id="KW-1185">Reference proteome</keyword>
<dbReference type="Gene3D" id="3.40.50.11250">
    <property type="entry name" value="Protein of unknown function DUF3013"/>
    <property type="match status" value="1"/>
</dbReference>
<dbReference type="RefSeq" id="WP_115271302.1">
    <property type="nucleotide sequence ID" value="NZ_JBNPOC010000133.1"/>
</dbReference>
<dbReference type="InterPro" id="IPR021380">
    <property type="entry name" value="DUF3013"/>
</dbReference>
<dbReference type="Proteomes" id="UP000254924">
    <property type="component" value="Unassembled WGS sequence"/>
</dbReference>
<sequence>MAKYGFLSVLEEELDKGFSYDYELNWDKRNHAVELSFILDAANTEKIATMTADGEVLDGDIALEEFVIFYDPSKSRFEASDYLVALPFLPKKGYSREFLAYFAAFLQETADQGLDGILDFLEDESQEEFTMTWDEAAFEEGKKALDETDFYPYPRY</sequence>
<dbReference type="Pfam" id="PF11217">
    <property type="entry name" value="DUF3013"/>
    <property type="match status" value="1"/>
</dbReference>
<dbReference type="AlphaFoldDB" id="A0A380KHR7"/>
<protein>
    <submittedName>
        <fullName evidence="1">Protein of uncharacterized function (DUF3013)</fullName>
    </submittedName>
</protein>
<reference evidence="1 2" key="1">
    <citation type="submission" date="2018-06" db="EMBL/GenBank/DDBJ databases">
        <authorList>
            <consortium name="Pathogen Informatics"/>
            <person name="Doyle S."/>
        </authorList>
    </citation>
    <scope>NUCLEOTIDE SEQUENCE [LARGE SCALE GENOMIC DNA]</scope>
    <source>
        <strain evidence="1 2">NCTC12224</strain>
    </source>
</reference>
<organism evidence="1 2">
    <name type="scientific">Streptococcus hyointestinalis</name>
    <dbReference type="NCBI Taxonomy" id="1337"/>
    <lineage>
        <taxon>Bacteria</taxon>
        <taxon>Bacillati</taxon>
        <taxon>Bacillota</taxon>
        <taxon>Bacilli</taxon>
        <taxon>Lactobacillales</taxon>
        <taxon>Streptococcaceae</taxon>
        <taxon>Streptococcus</taxon>
    </lineage>
</organism>
<accession>A0A380KHR7</accession>
<evidence type="ECO:0000313" key="1">
    <source>
        <dbReference type="EMBL" id="SUN63696.1"/>
    </source>
</evidence>
<name>A0A380KHR7_9STRE</name>
<gene>
    <name evidence="1" type="ORF">NCTC12224_02581</name>
</gene>
<dbReference type="GeneID" id="78357815"/>
<dbReference type="OrthoDB" id="2165293at2"/>
<dbReference type="EMBL" id="UHFN01000007">
    <property type="protein sequence ID" value="SUN63696.1"/>
    <property type="molecule type" value="Genomic_DNA"/>
</dbReference>
<evidence type="ECO:0000313" key="2">
    <source>
        <dbReference type="Proteomes" id="UP000254924"/>
    </source>
</evidence>
<proteinExistence type="predicted"/>